<protein>
    <recommendedName>
        <fullName evidence="3">SUKH-4 family immunity protein</fullName>
    </recommendedName>
</protein>
<dbReference type="Proteomes" id="UP000516384">
    <property type="component" value="Chromosome"/>
</dbReference>
<evidence type="ECO:0000313" key="1">
    <source>
        <dbReference type="EMBL" id="QNR66272.1"/>
    </source>
</evidence>
<evidence type="ECO:0008006" key="3">
    <source>
        <dbReference type="Google" id="ProtNLM"/>
    </source>
</evidence>
<name>A0A7H0Y5B4_9BACL</name>
<evidence type="ECO:0000313" key="2">
    <source>
        <dbReference type="Proteomes" id="UP000516384"/>
    </source>
</evidence>
<reference evidence="1 2" key="1">
    <citation type="submission" date="2020-09" db="EMBL/GenBank/DDBJ databases">
        <title>Characterization of Paenibacillus peoriae strain ZF390 with broad-spectrum antimicrobial activity as a potential biocontrol agent.</title>
        <authorList>
            <person name="Li L."/>
            <person name="Zhao Y."/>
            <person name="Li B."/>
            <person name="Xie X."/>
        </authorList>
    </citation>
    <scope>NUCLEOTIDE SEQUENCE [LARGE SCALE GENOMIC DNA]</scope>
    <source>
        <strain evidence="1 2">ZF390</strain>
    </source>
</reference>
<dbReference type="EMBL" id="CP061172">
    <property type="protein sequence ID" value="QNR66272.1"/>
    <property type="molecule type" value="Genomic_DNA"/>
</dbReference>
<sequence length="169" mass="20248">MDYDIREIREYYDSEIRDYDFNELIGLGVSRENAGFMIDIGVPEEFDDFVFYELNDFKKLLIGEVQFIKIGHYASYGYGLYLKEGEDGLFTSSFFHHPFVYMLNKNLRTFFLFQLIRQEVSSEMRQRDIYTSYKYAIELRKLYEQIDPAALKDVEGYWSHLIEDYETGL</sequence>
<gene>
    <name evidence="1" type="ORF">IAQ67_20875</name>
</gene>
<organism evidence="1 2">
    <name type="scientific">Paenibacillus peoriae</name>
    <dbReference type="NCBI Taxonomy" id="59893"/>
    <lineage>
        <taxon>Bacteria</taxon>
        <taxon>Bacillati</taxon>
        <taxon>Bacillota</taxon>
        <taxon>Bacilli</taxon>
        <taxon>Bacillales</taxon>
        <taxon>Paenibacillaceae</taxon>
        <taxon>Paenibacillus</taxon>
    </lineage>
</organism>
<proteinExistence type="predicted"/>
<dbReference type="RefSeq" id="WP_190297750.1">
    <property type="nucleotide sequence ID" value="NZ_CP061172.1"/>
</dbReference>
<dbReference type="AlphaFoldDB" id="A0A7H0Y5B4"/>
<accession>A0A7H0Y5B4</accession>